<feature type="transmembrane region" description="Helical" evidence="6">
    <location>
        <begin position="424"/>
        <end position="445"/>
    </location>
</feature>
<accession>A0A926GP52</accession>
<feature type="transmembrane region" description="Helical" evidence="6">
    <location>
        <begin position="399"/>
        <end position="418"/>
    </location>
</feature>
<feature type="transmembrane region" description="Helical" evidence="6">
    <location>
        <begin position="134"/>
        <end position="154"/>
    </location>
</feature>
<feature type="transmembrane region" description="Helical" evidence="6">
    <location>
        <begin position="236"/>
        <end position="259"/>
    </location>
</feature>
<feature type="transmembrane region" description="Helical" evidence="6">
    <location>
        <begin position="198"/>
        <end position="216"/>
    </location>
</feature>
<name>A0A926GP52_9RHOB</name>
<comment type="subcellular location">
    <subcellularLocation>
        <location evidence="1">Cell membrane</location>
        <topology evidence="1">Multi-pass membrane protein</topology>
    </subcellularLocation>
</comment>
<dbReference type="PANTHER" id="PTHR42770:SF7">
    <property type="entry name" value="MEMBRANE PROTEIN"/>
    <property type="match status" value="1"/>
</dbReference>
<evidence type="ECO:0000256" key="5">
    <source>
        <dbReference type="ARBA" id="ARBA00023136"/>
    </source>
</evidence>
<dbReference type="InterPro" id="IPR002293">
    <property type="entry name" value="AA/rel_permease1"/>
</dbReference>
<comment type="caution">
    <text evidence="7">The sequence shown here is derived from an EMBL/GenBank/DDBJ whole genome shotgun (WGS) entry which is preliminary data.</text>
</comment>
<keyword evidence="4 6" id="KW-1133">Transmembrane helix</keyword>
<keyword evidence="5 6" id="KW-0472">Membrane</keyword>
<feature type="transmembrane region" description="Helical" evidence="6">
    <location>
        <begin position="89"/>
        <end position="114"/>
    </location>
</feature>
<feature type="transmembrane region" description="Helical" evidence="6">
    <location>
        <begin position="357"/>
        <end position="379"/>
    </location>
</feature>
<evidence type="ECO:0000256" key="6">
    <source>
        <dbReference type="SAM" id="Phobius"/>
    </source>
</evidence>
<organism evidence="7 8">
    <name type="scientific">Paracoccus amoyensis</name>
    <dbReference type="NCBI Taxonomy" id="2760093"/>
    <lineage>
        <taxon>Bacteria</taxon>
        <taxon>Pseudomonadati</taxon>
        <taxon>Pseudomonadota</taxon>
        <taxon>Alphaproteobacteria</taxon>
        <taxon>Rhodobacterales</taxon>
        <taxon>Paracoccaceae</taxon>
        <taxon>Paracoccus</taxon>
    </lineage>
</organism>
<dbReference type="RefSeq" id="WP_187793892.1">
    <property type="nucleotide sequence ID" value="NZ_JACOQL010000003.1"/>
</dbReference>
<evidence type="ECO:0000313" key="7">
    <source>
        <dbReference type="EMBL" id="MBC9247415.1"/>
    </source>
</evidence>
<feature type="transmembrane region" description="Helical" evidence="6">
    <location>
        <begin position="333"/>
        <end position="351"/>
    </location>
</feature>
<feature type="transmembrane region" description="Helical" evidence="6">
    <location>
        <begin position="42"/>
        <end position="68"/>
    </location>
</feature>
<dbReference type="PANTHER" id="PTHR42770">
    <property type="entry name" value="AMINO ACID TRANSPORTER-RELATED"/>
    <property type="match status" value="1"/>
</dbReference>
<dbReference type="PIRSF" id="PIRSF006060">
    <property type="entry name" value="AA_transporter"/>
    <property type="match status" value="1"/>
</dbReference>
<dbReference type="Proteomes" id="UP000608594">
    <property type="component" value="Unassembled WGS sequence"/>
</dbReference>
<proteinExistence type="predicted"/>
<dbReference type="EMBL" id="JACOQL010000003">
    <property type="protein sequence ID" value="MBC9247415.1"/>
    <property type="molecule type" value="Genomic_DNA"/>
</dbReference>
<keyword evidence="3 6" id="KW-0812">Transmembrane</keyword>
<protein>
    <submittedName>
        <fullName evidence="7">Amino acid permease</fullName>
    </submittedName>
</protein>
<dbReference type="AlphaFoldDB" id="A0A926GP52"/>
<dbReference type="InterPro" id="IPR050367">
    <property type="entry name" value="APC_superfamily"/>
</dbReference>
<evidence type="ECO:0000256" key="3">
    <source>
        <dbReference type="ARBA" id="ARBA00022692"/>
    </source>
</evidence>
<dbReference type="GO" id="GO:0022857">
    <property type="term" value="F:transmembrane transporter activity"/>
    <property type="evidence" value="ECO:0007669"/>
    <property type="project" value="InterPro"/>
</dbReference>
<evidence type="ECO:0000256" key="4">
    <source>
        <dbReference type="ARBA" id="ARBA00022989"/>
    </source>
</evidence>
<keyword evidence="2" id="KW-1003">Cell membrane</keyword>
<dbReference type="Gene3D" id="1.20.1740.10">
    <property type="entry name" value="Amino acid/polyamine transporter I"/>
    <property type="match status" value="1"/>
</dbReference>
<reference evidence="7" key="1">
    <citation type="submission" date="2020-08" db="EMBL/GenBank/DDBJ databases">
        <title>Paracoccus amoyensis sp. nov., isolated from the surface seawater at coast of Xiamen, Fujian.</title>
        <authorList>
            <person name="Lyu L."/>
        </authorList>
    </citation>
    <scope>NUCLEOTIDE SEQUENCE</scope>
    <source>
        <strain evidence="7">11-3</strain>
    </source>
</reference>
<evidence type="ECO:0000313" key="8">
    <source>
        <dbReference type="Proteomes" id="UP000608594"/>
    </source>
</evidence>
<sequence length="471" mass="49785">MADGKFDKVLDSKEVLALAFGAMIGWGWVVLAGGWVNSAGALGAMLAFAIGGVAVVLIGLTYAELAAAMPLTGGEHVYSHRAFGMGGSFICTWAIILGYISVVAFEAVALPTVIEELFPNYKVGLLWNVAGWDVYFSWAMVGVVGAIIMTWINILGIKSSALLQKVVTLLIIVVGLMLVTGALFNGDAAHMEPLFANGAKGMLAVLIMTPFMFVGFDVIPQAAEEINLPARKIGRILILSVVMAVAWYIGVILAVSLALSAEDSAAASLPTVDAMSVVFGGAWAGKLLILAGIGGIITSWNAFLVGGSRAIYAMAQAKMLPEFLGRLHPKYKTPVNAILMVGALSFIAPLFGRKALVWLVDAGGLGIVVAYAAVAASFLVLRRKEPDMPRPFRVANGNLIGWGALILALGIVVLYMPGSPAALIWPYEWAIVGVWAILGLGFYLWSRAKYPGESDAMIQQELRAVRTEVAG</sequence>
<feature type="transmembrane region" description="Helical" evidence="6">
    <location>
        <begin position="15"/>
        <end position="36"/>
    </location>
</feature>
<evidence type="ECO:0000256" key="2">
    <source>
        <dbReference type="ARBA" id="ARBA00022475"/>
    </source>
</evidence>
<gene>
    <name evidence="7" type="ORF">H4P12_11995</name>
</gene>
<feature type="transmembrane region" description="Helical" evidence="6">
    <location>
        <begin position="166"/>
        <end position="186"/>
    </location>
</feature>
<keyword evidence="8" id="KW-1185">Reference proteome</keyword>
<dbReference type="GO" id="GO:0005886">
    <property type="term" value="C:plasma membrane"/>
    <property type="evidence" value="ECO:0007669"/>
    <property type="project" value="UniProtKB-SubCell"/>
</dbReference>
<evidence type="ECO:0000256" key="1">
    <source>
        <dbReference type="ARBA" id="ARBA00004651"/>
    </source>
</evidence>
<feature type="transmembrane region" description="Helical" evidence="6">
    <location>
        <begin position="287"/>
        <end position="312"/>
    </location>
</feature>
<dbReference type="Pfam" id="PF13520">
    <property type="entry name" value="AA_permease_2"/>
    <property type="match status" value="1"/>
</dbReference>